<reference evidence="2 3" key="1">
    <citation type="submission" date="2012-05" db="EMBL/GenBank/DDBJ databases">
        <authorList>
            <person name="Harkins D.M."/>
            <person name="Madupu R."/>
            <person name="Durkin A.S."/>
            <person name="Torralba M."/>
            <person name="Methe B."/>
            <person name="Sutton G.G."/>
            <person name="Nelson K.E."/>
        </authorList>
    </citation>
    <scope>NUCLEOTIDE SEQUENCE [LARGE SCALE GENOMIC DNA]</scope>
    <source>
        <strain evidence="2 3">F0490</strain>
    </source>
</reference>
<sequence length="151" mass="16373">MSTRKGVKWSACAVCVALLVLNDLLSAHLRLDSPPQEAASCPSSIHISRADSRVKERIAIPPTGDSRIGMATNGRYAWVGFNDVSTFFGIQSARVLVGFQREQDEEDHPEPTTRTLHAGESMSVEGVGSFTLEEVHGPGILFGPERPWATV</sequence>
<proteinExistence type="predicted"/>
<evidence type="ECO:0000313" key="3">
    <source>
        <dbReference type="Proteomes" id="UP000004578"/>
    </source>
</evidence>
<accession>J1HMI2</accession>
<feature type="region of interest" description="Disordered" evidence="1">
    <location>
        <begin position="101"/>
        <end position="120"/>
    </location>
</feature>
<organism evidence="2 3">
    <name type="scientific">Schaalia georgiae F0490</name>
    <dbReference type="NCBI Taxonomy" id="1125717"/>
    <lineage>
        <taxon>Bacteria</taxon>
        <taxon>Bacillati</taxon>
        <taxon>Actinomycetota</taxon>
        <taxon>Actinomycetes</taxon>
        <taxon>Actinomycetales</taxon>
        <taxon>Actinomycetaceae</taxon>
        <taxon>Schaalia</taxon>
    </lineage>
</organism>
<evidence type="ECO:0000256" key="1">
    <source>
        <dbReference type="SAM" id="MobiDB-lite"/>
    </source>
</evidence>
<gene>
    <name evidence="2" type="ORF">HMPREF1317_1479</name>
</gene>
<dbReference type="EMBL" id="AKFS01000099">
    <property type="protein sequence ID" value="EJF47170.1"/>
    <property type="molecule type" value="Genomic_DNA"/>
</dbReference>
<dbReference type="Proteomes" id="UP000004578">
    <property type="component" value="Unassembled WGS sequence"/>
</dbReference>
<comment type="caution">
    <text evidence="2">The sequence shown here is derived from an EMBL/GenBank/DDBJ whole genome shotgun (WGS) entry which is preliminary data.</text>
</comment>
<evidence type="ECO:0000313" key="2">
    <source>
        <dbReference type="EMBL" id="EJF47170.1"/>
    </source>
</evidence>
<protein>
    <submittedName>
        <fullName evidence="2">Uncharacterized protein</fullName>
    </submittedName>
</protein>
<dbReference type="AlphaFoldDB" id="J1HMI2"/>
<feature type="non-terminal residue" evidence="2">
    <location>
        <position position="151"/>
    </location>
</feature>
<keyword evidence="3" id="KW-1185">Reference proteome</keyword>
<name>J1HMI2_9ACTO</name>